<keyword evidence="2" id="KW-1185">Reference proteome</keyword>
<dbReference type="AlphaFoldDB" id="A0AAV4S5V3"/>
<sequence>MRWPRIIYKRRTSGLCPQSPFLRLCLKGWWALVINEMCFLRICESALEGSFPSVCVVLSDGCLEVEGHDSFFLEMVFDF</sequence>
<evidence type="ECO:0000313" key="2">
    <source>
        <dbReference type="Proteomes" id="UP001054945"/>
    </source>
</evidence>
<reference evidence="1 2" key="1">
    <citation type="submission" date="2021-06" db="EMBL/GenBank/DDBJ databases">
        <title>Caerostris extrusa draft genome.</title>
        <authorList>
            <person name="Kono N."/>
            <person name="Arakawa K."/>
        </authorList>
    </citation>
    <scope>NUCLEOTIDE SEQUENCE [LARGE SCALE GENOMIC DNA]</scope>
</reference>
<dbReference type="EMBL" id="BPLR01009086">
    <property type="protein sequence ID" value="GIY29520.1"/>
    <property type="molecule type" value="Genomic_DNA"/>
</dbReference>
<organism evidence="1 2">
    <name type="scientific">Caerostris extrusa</name>
    <name type="common">Bark spider</name>
    <name type="synonym">Caerostris bankana</name>
    <dbReference type="NCBI Taxonomy" id="172846"/>
    <lineage>
        <taxon>Eukaryota</taxon>
        <taxon>Metazoa</taxon>
        <taxon>Ecdysozoa</taxon>
        <taxon>Arthropoda</taxon>
        <taxon>Chelicerata</taxon>
        <taxon>Arachnida</taxon>
        <taxon>Araneae</taxon>
        <taxon>Araneomorphae</taxon>
        <taxon>Entelegynae</taxon>
        <taxon>Araneoidea</taxon>
        <taxon>Araneidae</taxon>
        <taxon>Caerostris</taxon>
    </lineage>
</organism>
<name>A0AAV4S5V3_CAEEX</name>
<gene>
    <name evidence="1" type="ORF">CEXT_687931</name>
</gene>
<dbReference type="Proteomes" id="UP001054945">
    <property type="component" value="Unassembled WGS sequence"/>
</dbReference>
<proteinExistence type="predicted"/>
<comment type="caution">
    <text evidence="1">The sequence shown here is derived from an EMBL/GenBank/DDBJ whole genome shotgun (WGS) entry which is preliminary data.</text>
</comment>
<evidence type="ECO:0000313" key="1">
    <source>
        <dbReference type="EMBL" id="GIY29520.1"/>
    </source>
</evidence>
<protein>
    <submittedName>
        <fullName evidence="1">Uncharacterized protein</fullName>
    </submittedName>
</protein>
<accession>A0AAV4S5V3</accession>